<dbReference type="OrthoDB" id="5152913at2759"/>
<gene>
    <name evidence="3" type="ORF">VSDG_03093</name>
</gene>
<proteinExistence type="predicted"/>
<feature type="domain" description="Methyltransferase type 12" evidence="2">
    <location>
        <begin position="45"/>
        <end position="146"/>
    </location>
</feature>
<keyword evidence="4" id="KW-1185">Reference proteome</keyword>
<evidence type="ECO:0000259" key="2">
    <source>
        <dbReference type="Pfam" id="PF08242"/>
    </source>
</evidence>
<organism evidence="3 4">
    <name type="scientific">Cytospora chrysosperma</name>
    <name type="common">Cytospora canker fungus</name>
    <name type="synonym">Sphaeria chrysosperma</name>
    <dbReference type="NCBI Taxonomy" id="252740"/>
    <lineage>
        <taxon>Eukaryota</taxon>
        <taxon>Fungi</taxon>
        <taxon>Dikarya</taxon>
        <taxon>Ascomycota</taxon>
        <taxon>Pezizomycotina</taxon>
        <taxon>Sordariomycetes</taxon>
        <taxon>Sordariomycetidae</taxon>
        <taxon>Diaporthales</taxon>
        <taxon>Cytosporaceae</taxon>
        <taxon>Cytospora</taxon>
    </lineage>
</organism>
<evidence type="ECO:0000313" key="4">
    <source>
        <dbReference type="Proteomes" id="UP000284375"/>
    </source>
</evidence>
<sequence length="358" mass="39372">MVEHMRTSGLLDKYYSRGFGMKQSSAWLSQAIKQITDRHPHLNILEIGAGTGGATKDILSSIGRSSDTYTFTDVSSSFFGDAAEALAPWRDRMIFRVLDAERSPVEQDFEEGKYDVVVASFVIHATARLSETMRDLSKLLKPGGYLVVGEGTSNGPLQSGDGFIFGPLPGWWLGVDEGRVFTPFVNLDQWDTLLKDTGLSGLDCVVPPRLSDAFGLALFVSQAVDDRIFFLRSPLATVRYPGLDGAVISKPIIIGGLTEPVEELAHELETILTPYAGEIVSCKSLEDVEYASIDESASVICLAELDNPCFKDMTHERWNGFKKPFLEKLYCGSAQGGLGMSPGPICRWRRVCTRELRI</sequence>
<dbReference type="InterPro" id="IPR029063">
    <property type="entry name" value="SAM-dependent_MTases_sf"/>
</dbReference>
<evidence type="ECO:0000256" key="1">
    <source>
        <dbReference type="ARBA" id="ARBA00022679"/>
    </source>
</evidence>
<dbReference type="PANTHER" id="PTHR45681">
    <property type="entry name" value="POLYKETIDE SYNTHASE 44-RELATED"/>
    <property type="match status" value="1"/>
</dbReference>
<dbReference type="Gene3D" id="3.40.50.150">
    <property type="entry name" value="Vaccinia Virus protein VP39"/>
    <property type="match status" value="1"/>
</dbReference>
<evidence type="ECO:0000313" key="3">
    <source>
        <dbReference type="EMBL" id="ROV99765.1"/>
    </source>
</evidence>
<accession>A0A423W8Y6</accession>
<reference evidence="3 4" key="1">
    <citation type="submission" date="2015-09" db="EMBL/GenBank/DDBJ databases">
        <title>Host preference determinants of Valsa canker pathogens revealed by comparative genomics.</title>
        <authorList>
            <person name="Yin Z."/>
            <person name="Huang L."/>
        </authorList>
    </citation>
    <scope>NUCLEOTIDE SEQUENCE [LARGE SCALE GENOMIC DNA]</scope>
    <source>
        <strain evidence="3 4">YSFL</strain>
    </source>
</reference>
<dbReference type="EMBL" id="LJZO01000010">
    <property type="protein sequence ID" value="ROV99765.1"/>
    <property type="molecule type" value="Genomic_DNA"/>
</dbReference>
<dbReference type="SUPFAM" id="SSF53335">
    <property type="entry name" value="S-adenosyl-L-methionine-dependent methyltransferases"/>
    <property type="match status" value="1"/>
</dbReference>
<comment type="caution">
    <text evidence="3">The sequence shown here is derived from an EMBL/GenBank/DDBJ whole genome shotgun (WGS) entry which is preliminary data.</text>
</comment>
<dbReference type="AlphaFoldDB" id="A0A423W8Y6"/>
<dbReference type="Pfam" id="PF08242">
    <property type="entry name" value="Methyltransf_12"/>
    <property type="match status" value="1"/>
</dbReference>
<dbReference type="CDD" id="cd02440">
    <property type="entry name" value="AdoMet_MTases"/>
    <property type="match status" value="1"/>
</dbReference>
<name>A0A423W8Y6_CYTCH</name>
<dbReference type="PANTHER" id="PTHR45681:SF6">
    <property type="entry name" value="POLYKETIDE SYNTHASE 37"/>
    <property type="match status" value="1"/>
</dbReference>
<dbReference type="InterPro" id="IPR050444">
    <property type="entry name" value="Polyketide_Synthase"/>
</dbReference>
<dbReference type="GO" id="GO:0016740">
    <property type="term" value="F:transferase activity"/>
    <property type="evidence" value="ECO:0007669"/>
    <property type="project" value="UniProtKB-KW"/>
</dbReference>
<dbReference type="STRING" id="252740.A0A423W8Y6"/>
<protein>
    <recommendedName>
        <fullName evidence="2">Methyltransferase type 12 domain-containing protein</fullName>
    </recommendedName>
</protein>
<dbReference type="InterPro" id="IPR013217">
    <property type="entry name" value="Methyltransf_12"/>
</dbReference>
<keyword evidence="1" id="KW-0808">Transferase</keyword>
<dbReference type="Proteomes" id="UP000284375">
    <property type="component" value="Unassembled WGS sequence"/>
</dbReference>